<dbReference type="SUPFAM" id="SSF69349">
    <property type="entry name" value="Phage fibre proteins"/>
    <property type="match status" value="1"/>
</dbReference>
<gene>
    <name evidence="1" type="ORF">ALO75_03677</name>
</gene>
<proteinExistence type="predicted"/>
<protein>
    <submittedName>
        <fullName evidence="1">Rhs element Vgr protein</fullName>
    </submittedName>
</protein>
<keyword evidence="2" id="KW-1185">Reference proteome</keyword>
<comment type="caution">
    <text evidence="1">The sequence shown here is derived from an EMBL/GenBank/DDBJ whole genome shotgun (WGS) entry which is preliminary data.</text>
</comment>
<reference evidence="1 2" key="1">
    <citation type="submission" date="2015-09" db="EMBL/GenBank/DDBJ databases">
        <title>Genome announcement of multiple Pseudomonas syringae strains.</title>
        <authorList>
            <person name="Thakur S."/>
            <person name="Wang P.W."/>
            <person name="Gong Y."/>
            <person name="Weir B.S."/>
            <person name="Guttman D.S."/>
        </authorList>
    </citation>
    <scope>NUCLEOTIDE SEQUENCE [LARGE SCALE GENOMIC DNA]</scope>
    <source>
        <strain evidence="1 2">ICMP17001</strain>
    </source>
</reference>
<organism evidence="1 2">
    <name type="scientific">Pseudomonas syringae pv. coryli</name>
    <dbReference type="NCBI Taxonomy" id="317659"/>
    <lineage>
        <taxon>Bacteria</taxon>
        <taxon>Pseudomonadati</taxon>
        <taxon>Pseudomonadota</taxon>
        <taxon>Gammaproteobacteria</taxon>
        <taxon>Pseudomonadales</taxon>
        <taxon>Pseudomonadaceae</taxon>
        <taxon>Pseudomonas</taxon>
    </lineage>
</organism>
<evidence type="ECO:0000313" key="1">
    <source>
        <dbReference type="EMBL" id="KPW98912.1"/>
    </source>
</evidence>
<dbReference type="PATRIC" id="fig|317659.3.peg.5741"/>
<dbReference type="AlphaFoldDB" id="A0A0P9QLN1"/>
<accession>A0A0P9QLN1</accession>
<evidence type="ECO:0000313" key="2">
    <source>
        <dbReference type="Proteomes" id="UP000051335"/>
    </source>
</evidence>
<name>A0A0P9QLN1_9PSED</name>
<feature type="non-terminal residue" evidence="1">
    <location>
        <position position="1"/>
    </location>
</feature>
<dbReference type="Proteomes" id="UP000051335">
    <property type="component" value="Unassembled WGS sequence"/>
</dbReference>
<sequence>VAQNQHVKLGTAQLTSAGTEIHLKAGEKSVIEAGVELTVKAGGSFIKLDAGGITMIGPIAKVNAGGSAGTGTGIGIKPPRLPGVVDKDKAGSLMDPALVNAPPEKVEPKAFFAFSE</sequence>
<dbReference type="EMBL" id="LJQC01000525">
    <property type="protein sequence ID" value="KPW98912.1"/>
    <property type="molecule type" value="Genomic_DNA"/>
</dbReference>